<feature type="non-terminal residue" evidence="1">
    <location>
        <position position="1"/>
    </location>
</feature>
<protein>
    <submittedName>
        <fullName evidence="1">Uncharacterized protein</fullName>
    </submittedName>
</protein>
<evidence type="ECO:0000313" key="2">
    <source>
        <dbReference type="Proteomes" id="UP001157502"/>
    </source>
</evidence>
<evidence type="ECO:0000313" key="1">
    <source>
        <dbReference type="EMBL" id="KAJ8011594.1"/>
    </source>
</evidence>
<comment type="caution">
    <text evidence="1">The sequence shown here is derived from an EMBL/GenBank/DDBJ whole genome shotgun (WGS) entry which is preliminary data.</text>
</comment>
<gene>
    <name evidence="1" type="ORF">DPEC_G00059870</name>
</gene>
<keyword evidence="2" id="KW-1185">Reference proteome</keyword>
<proteinExistence type="predicted"/>
<name>A0ACC2H6I2_DALPE</name>
<dbReference type="Proteomes" id="UP001157502">
    <property type="component" value="Chromosome 5"/>
</dbReference>
<accession>A0ACC2H6I2</accession>
<dbReference type="EMBL" id="CM055732">
    <property type="protein sequence ID" value="KAJ8011594.1"/>
    <property type="molecule type" value="Genomic_DNA"/>
</dbReference>
<sequence>LFCRCTFNLKENFRLQEKIAKLESRLQVHVSGKAYGRVDRQAIAPVPLGTQHRASPSAQPWQPGNSFKSFSATGKNCYRPAKISLSNRFSPLESEPLPEPCSDGNERLAISAGSPEKLKTLVIGDSITRSIRLEDQPAIIHCLPGGRATDVAANLELVLAKSKTGKRREYRDIVIHVGTNDVRMRQSEVTKQNLALACSLAKKMCRHRVIVSGPLPARGSDEIYSRLSQLNRWLKTEFCPSQSIGYVDNWPGFWDSPRNRVKPDLLKSDGLHPSWRGALLLSRNIARRLTPIVLT</sequence>
<reference evidence="1" key="1">
    <citation type="submission" date="2021-05" db="EMBL/GenBank/DDBJ databases">
        <authorList>
            <person name="Pan Q."/>
            <person name="Jouanno E."/>
            <person name="Zahm M."/>
            <person name="Klopp C."/>
            <person name="Cabau C."/>
            <person name="Louis A."/>
            <person name="Berthelot C."/>
            <person name="Parey E."/>
            <person name="Roest Crollius H."/>
            <person name="Montfort J."/>
            <person name="Robinson-Rechavi M."/>
            <person name="Bouchez O."/>
            <person name="Lampietro C."/>
            <person name="Lopez Roques C."/>
            <person name="Donnadieu C."/>
            <person name="Postlethwait J."/>
            <person name="Bobe J."/>
            <person name="Dillon D."/>
            <person name="Chandos A."/>
            <person name="von Hippel F."/>
            <person name="Guiguen Y."/>
        </authorList>
    </citation>
    <scope>NUCLEOTIDE SEQUENCE</scope>
    <source>
        <strain evidence="1">YG-Jan2019</strain>
    </source>
</reference>
<organism evidence="1 2">
    <name type="scientific">Dallia pectoralis</name>
    <name type="common">Alaska blackfish</name>
    <dbReference type="NCBI Taxonomy" id="75939"/>
    <lineage>
        <taxon>Eukaryota</taxon>
        <taxon>Metazoa</taxon>
        <taxon>Chordata</taxon>
        <taxon>Craniata</taxon>
        <taxon>Vertebrata</taxon>
        <taxon>Euteleostomi</taxon>
        <taxon>Actinopterygii</taxon>
        <taxon>Neopterygii</taxon>
        <taxon>Teleostei</taxon>
        <taxon>Protacanthopterygii</taxon>
        <taxon>Esociformes</taxon>
        <taxon>Umbridae</taxon>
        <taxon>Dallia</taxon>
    </lineage>
</organism>